<feature type="compositionally biased region" description="Polar residues" evidence="1">
    <location>
        <begin position="305"/>
        <end position="322"/>
    </location>
</feature>
<dbReference type="PROSITE" id="PS50800">
    <property type="entry name" value="SAP"/>
    <property type="match status" value="1"/>
</dbReference>
<dbReference type="Pfam" id="PF02037">
    <property type="entry name" value="SAP"/>
    <property type="match status" value="1"/>
</dbReference>
<feature type="domain" description="SAP" evidence="2">
    <location>
        <begin position="504"/>
        <end position="538"/>
    </location>
</feature>
<keyword evidence="4" id="KW-1185">Reference proteome</keyword>
<feature type="region of interest" description="Disordered" evidence="1">
    <location>
        <begin position="107"/>
        <end position="133"/>
    </location>
</feature>
<gene>
    <name evidence="3" type="ORF">BCR42DRAFT_422645</name>
</gene>
<evidence type="ECO:0000313" key="3">
    <source>
        <dbReference type="EMBL" id="ORZ10568.1"/>
    </source>
</evidence>
<feature type="compositionally biased region" description="Low complexity" evidence="1">
    <location>
        <begin position="571"/>
        <end position="599"/>
    </location>
</feature>
<sequence length="855" mass="94494">MYYFDNNNNKDEPSPSPTSNNGNLNNDYNPLYSQSFNPSSFHQHSHSLDDNFSFLNFDNNAAPPTFLQDSAVTSLGHDSLLAQNWNSMYDSSFVGDSQQRGQLFLPLQQQQQQQQQHDSHQKQPPSPGENSDLFLSLTDEEQQAILMTEPNFLRQQYLLHDNRMKMEMEEHDERQTRDHRDSPPIRSNLSAMFGQSTSAANNHSAISASLSSSIPSHSAISANSSNDILQSSHQPPSMSQPVEFANGQQQQQMQVYPNSISGTYPTTVKRASSSNTKPRKEINRRSQQGIGSRGNNRANPIPINAGSSSTSGAVTKHSSSVPTEIDHQRRFNELQARFRVNYARKSTTAGNGSTSSSQHHHHSIPSSSFSGVSSGFGNRTSRDYMTGNNGVAVFGSSVPTSMEKRLMESVYGDANEFENEASQVSNKKSQSTTSTTSGVAIPKKSNSSSNPGPSSSSSMKQTSSFPSRTMPIQIQRVHRVNTNQPVDAEQLQKRLDDQLVKANFDDITVSELKEMLRQRGKPATGKKAILLQRLVDERDNINAGRSGKATHRYSQPPPSLEKRNSMEAMYSSPLLESPSSVPNSSMFLSSSPGSTTLSLNRSIANMHIGSPPMSSSSQQHIRRFSPYNAPTGSSPRLGPSPKMQIQKQTYSSSMPNNYPSSSPNNNTNNSNNSNEMMIPSSSYNDGYSPMSPSVNSIPTTRNTRPYQGWAGRQKSYAPFTSSTLATPDRDNDKDPFDAITQNTMNINVHQQQQQPLYDSLYQAQQDHRGIKEEAMEWMTHSSTENSSLNGILQDLPEGVSIDQFISWLNENDQFNVNMDPMKVDMAGIIPIDANYASYSDGPLYDDLPGDPDHTT</sequence>
<feature type="region of interest" description="Disordered" evidence="1">
    <location>
        <begin position="418"/>
        <end position="466"/>
    </location>
</feature>
<dbReference type="STRING" id="90262.A0A1X2I8F6"/>
<feature type="compositionally biased region" description="Polar residues" evidence="1">
    <location>
        <begin position="246"/>
        <end position="276"/>
    </location>
</feature>
<protein>
    <recommendedName>
        <fullName evidence="2">SAP domain-containing protein</fullName>
    </recommendedName>
</protein>
<dbReference type="SUPFAM" id="SSF68906">
    <property type="entry name" value="SAP domain"/>
    <property type="match status" value="1"/>
</dbReference>
<feature type="region of interest" description="Disordered" evidence="1">
    <location>
        <begin position="346"/>
        <end position="374"/>
    </location>
</feature>
<dbReference type="Gene3D" id="1.10.720.30">
    <property type="entry name" value="SAP domain"/>
    <property type="match status" value="1"/>
</dbReference>
<feature type="compositionally biased region" description="Polar residues" evidence="1">
    <location>
        <begin position="31"/>
        <end position="42"/>
    </location>
</feature>
<evidence type="ECO:0000259" key="2">
    <source>
        <dbReference type="PROSITE" id="PS50800"/>
    </source>
</evidence>
<feature type="compositionally biased region" description="Low complexity" evidence="1">
    <location>
        <begin position="346"/>
        <end position="357"/>
    </location>
</feature>
<dbReference type="OrthoDB" id="445357at2759"/>
<dbReference type="InterPro" id="IPR003034">
    <property type="entry name" value="SAP_dom"/>
</dbReference>
<dbReference type="AlphaFoldDB" id="A0A1X2I8F6"/>
<feature type="compositionally biased region" description="Low complexity" evidence="1">
    <location>
        <begin position="364"/>
        <end position="374"/>
    </location>
</feature>
<accession>A0A1X2I8F6</accession>
<feature type="region of interest" description="Disordered" evidence="1">
    <location>
        <begin position="1"/>
        <end position="43"/>
    </location>
</feature>
<evidence type="ECO:0000313" key="4">
    <source>
        <dbReference type="Proteomes" id="UP000193560"/>
    </source>
</evidence>
<feature type="compositionally biased region" description="Low complexity" evidence="1">
    <location>
        <begin position="651"/>
        <end position="682"/>
    </location>
</feature>
<reference evidence="3 4" key="1">
    <citation type="submission" date="2016-07" db="EMBL/GenBank/DDBJ databases">
        <title>Pervasive Adenine N6-methylation of Active Genes in Fungi.</title>
        <authorList>
            <consortium name="DOE Joint Genome Institute"/>
            <person name="Mondo S.J."/>
            <person name="Dannebaum R.O."/>
            <person name="Kuo R.C."/>
            <person name="Labutti K."/>
            <person name="Haridas S."/>
            <person name="Kuo A."/>
            <person name="Salamov A."/>
            <person name="Ahrendt S.R."/>
            <person name="Lipzen A."/>
            <person name="Sullivan W."/>
            <person name="Andreopoulos W.B."/>
            <person name="Clum A."/>
            <person name="Lindquist E."/>
            <person name="Daum C."/>
            <person name="Ramamoorthy G.K."/>
            <person name="Gryganskyi A."/>
            <person name="Culley D."/>
            <person name="Magnuson J.K."/>
            <person name="James T.Y."/>
            <person name="O'Malley M.A."/>
            <person name="Stajich J.E."/>
            <person name="Spatafora J.W."/>
            <person name="Visel A."/>
            <person name="Grigoriev I.V."/>
        </authorList>
    </citation>
    <scope>NUCLEOTIDE SEQUENCE [LARGE SCALE GENOMIC DNA]</scope>
    <source>
        <strain evidence="3 4">NRRL 1336</strain>
    </source>
</reference>
<feature type="compositionally biased region" description="Low complexity" evidence="1">
    <location>
        <begin position="226"/>
        <end position="241"/>
    </location>
</feature>
<dbReference type="Proteomes" id="UP000193560">
    <property type="component" value="Unassembled WGS sequence"/>
</dbReference>
<name>A0A1X2I8F6_9FUNG</name>
<comment type="caution">
    <text evidence="3">The sequence shown here is derived from an EMBL/GenBank/DDBJ whole genome shotgun (WGS) entry which is preliminary data.</text>
</comment>
<evidence type="ECO:0000256" key="1">
    <source>
        <dbReference type="SAM" id="MobiDB-lite"/>
    </source>
</evidence>
<feature type="region of interest" description="Disordered" evidence="1">
    <location>
        <begin position="543"/>
        <end position="734"/>
    </location>
</feature>
<dbReference type="InterPro" id="IPR036361">
    <property type="entry name" value="SAP_dom_sf"/>
</dbReference>
<feature type="compositionally biased region" description="Polar residues" evidence="1">
    <location>
        <begin position="285"/>
        <end position="298"/>
    </location>
</feature>
<feature type="compositionally biased region" description="Low complexity" evidence="1">
    <location>
        <begin position="107"/>
        <end position="116"/>
    </location>
</feature>
<feature type="region of interest" description="Disordered" evidence="1">
    <location>
        <begin position="168"/>
        <end position="189"/>
    </location>
</feature>
<organism evidence="3 4">
    <name type="scientific">Absidia repens</name>
    <dbReference type="NCBI Taxonomy" id="90262"/>
    <lineage>
        <taxon>Eukaryota</taxon>
        <taxon>Fungi</taxon>
        <taxon>Fungi incertae sedis</taxon>
        <taxon>Mucoromycota</taxon>
        <taxon>Mucoromycotina</taxon>
        <taxon>Mucoromycetes</taxon>
        <taxon>Mucorales</taxon>
        <taxon>Cunninghamellaceae</taxon>
        <taxon>Absidia</taxon>
    </lineage>
</organism>
<feature type="region of interest" description="Disordered" evidence="1">
    <location>
        <begin position="226"/>
        <end position="330"/>
    </location>
</feature>
<feature type="compositionally biased region" description="Polar residues" evidence="1">
    <location>
        <begin position="690"/>
        <end position="705"/>
    </location>
</feature>
<feature type="compositionally biased region" description="Low complexity" evidence="1">
    <location>
        <begin position="20"/>
        <end position="29"/>
    </location>
</feature>
<proteinExistence type="predicted"/>
<dbReference type="EMBL" id="MCGE01000024">
    <property type="protein sequence ID" value="ORZ10568.1"/>
    <property type="molecule type" value="Genomic_DNA"/>
</dbReference>
<feature type="compositionally biased region" description="Basic and acidic residues" evidence="1">
    <location>
        <begin position="168"/>
        <end position="183"/>
    </location>
</feature>
<feature type="compositionally biased region" description="Low complexity" evidence="1">
    <location>
        <begin position="422"/>
        <end position="466"/>
    </location>
</feature>